<name>A0A328F9E0_9BACT</name>
<evidence type="ECO:0000313" key="3">
    <source>
        <dbReference type="Proteomes" id="UP000248798"/>
    </source>
</evidence>
<dbReference type="EMBL" id="QLNI01000072">
    <property type="protein sequence ID" value="RAM00022.1"/>
    <property type="molecule type" value="Genomic_DNA"/>
</dbReference>
<organism evidence="2 3">
    <name type="scientific">Desulfobacter hydrogenophilus</name>
    <dbReference type="NCBI Taxonomy" id="2291"/>
    <lineage>
        <taxon>Bacteria</taxon>
        <taxon>Pseudomonadati</taxon>
        <taxon>Thermodesulfobacteriota</taxon>
        <taxon>Desulfobacteria</taxon>
        <taxon>Desulfobacterales</taxon>
        <taxon>Desulfobacteraceae</taxon>
        <taxon>Desulfobacter</taxon>
    </lineage>
</organism>
<protein>
    <submittedName>
        <fullName evidence="2">Uncharacterized protein</fullName>
    </submittedName>
</protein>
<dbReference type="Proteomes" id="UP000248798">
    <property type="component" value="Unassembled WGS sequence"/>
</dbReference>
<feature type="compositionally biased region" description="Polar residues" evidence="1">
    <location>
        <begin position="1"/>
        <end position="13"/>
    </location>
</feature>
<evidence type="ECO:0000256" key="1">
    <source>
        <dbReference type="SAM" id="MobiDB-lite"/>
    </source>
</evidence>
<reference evidence="2 3" key="1">
    <citation type="submission" date="2018-06" db="EMBL/GenBank/DDBJ databases">
        <title>Complete Genome Sequence of Desulfobacter hydrogenophilus (DSM3380).</title>
        <authorList>
            <person name="Marietou A."/>
            <person name="Schreiber L."/>
            <person name="Marshall I."/>
            <person name="Jorgensen B."/>
        </authorList>
    </citation>
    <scope>NUCLEOTIDE SEQUENCE [LARGE SCALE GENOMIC DNA]</scope>
    <source>
        <strain evidence="2 3">DSM 3380</strain>
    </source>
</reference>
<evidence type="ECO:0000313" key="2">
    <source>
        <dbReference type="EMBL" id="RAM00022.1"/>
    </source>
</evidence>
<feature type="region of interest" description="Disordered" evidence="1">
    <location>
        <begin position="1"/>
        <end position="29"/>
    </location>
</feature>
<accession>A0A328F9E0</accession>
<dbReference type="AlphaFoldDB" id="A0A328F9E0"/>
<proteinExistence type="predicted"/>
<comment type="caution">
    <text evidence="2">The sequence shown here is derived from an EMBL/GenBank/DDBJ whole genome shotgun (WGS) entry which is preliminary data.</text>
</comment>
<gene>
    <name evidence="2" type="ORF">DO021_21350</name>
</gene>
<sequence length="60" mass="6781">MTPSFMNAGSDSATRPRWHPVQQGQAMGKDDKIPIFKYISPGVFPCKHKSGKVRFMKSNR</sequence>